<evidence type="ECO:0000256" key="2">
    <source>
        <dbReference type="RuleBase" id="RU003616"/>
    </source>
</evidence>
<keyword evidence="4" id="KW-0346">Stress response</keyword>
<dbReference type="RefSeq" id="WP_133586931.1">
    <property type="nucleotide sequence ID" value="NZ_CP037953.1"/>
</dbReference>
<feature type="domain" description="SHSP" evidence="3">
    <location>
        <begin position="37"/>
        <end position="149"/>
    </location>
</feature>
<dbReference type="AlphaFoldDB" id="A0A4R6UYL8"/>
<name>A0A4R6UYL8_9GAMM</name>
<dbReference type="EMBL" id="SNYM01000001">
    <property type="protein sequence ID" value="TDQ51073.1"/>
    <property type="molecule type" value="Genomic_DNA"/>
</dbReference>
<comment type="caution">
    <text evidence="4">The sequence shown here is derived from an EMBL/GenBank/DDBJ whole genome shotgun (WGS) entry which is preliminary data.</text>
</comment>
<gene>
    <name evidence="4" type="ORF">EV696_10142</name>
</gene>
<dbReference type="SUPFAM" id="SSF49764">
    <property type="entry name" value="HSP20-like chaperones"/>
    <property type="match status" value="1"/>
</dbReference>
<dbReference type="PANTHER" id="PTHR11527">
    <property type="entry name" value="HEAT-SHOCK PROTEIN 20 FAMILY MEMBER"/>
    <property type="match status" value="1"/>
</dbReference>
<evidence type="ECO:0000256" key="1">
    <source>
        <dbReference type="PROSITE-ProRule" id="PRU00285"/>
    </source>
</evidence>
<dbReference type="Pfam" id="PF00011">
    <property type="entry name" value="HSP20"/>
    <property type="match status" value="1"/>
</dbReference>
<accession>A0A4R6UYL8</accession>
<evidence type="ECO:0000259" key="3">
    <source>
        <dbReference type="PROSITE" id="PS01031"/>
    </source>
</evidence>
<proteinExistence type="inferred from homology"/>
<dbReference type="Gene3D" id="2.60.40.790">
    <property type="match status" value="1"/>
</dbReference>
<dbReference type="InterPro" id="IPR031107">
    <property type="entry name" value="Small_HSP"/>
</dbReference>
<keyword evidence="5" id="KW-1185">Reference proteome</keyword>
<dbReference type="CDD" id="cd06464">
    <property type="entry name" value="ACD_sHsps-like"/>
    <property type="match status" value="1"/>
</dbReference>
<dbReference type="InterPro" id="IPR002068">
    <property type="entry name" value="A-crystallin/Hsp20_dom"/>
</dbReference>
<dbReference type="PROSITE" id="PS01031">
    <property type="entry name" value="SHSP"/>
    <property type="match status" value="1"/>
</dbReference>
<evidence type="ECO:0000313" key="4">
    <source>
        <dbReference type="EMBL" id="TDQ51073.1"/>
    </source>
</evidence>
<comment type="similarity">
    <text evidence="1 2">Belongs to the small heat shock protein (HSP20) family.</text>
</comment>
<reference evidence="4 5" key="1">
    <citation type="submission" date="2019-03" db="EMBL/GenBank/DDBJ databases">
        <title>Genomic Encyclopedia of Type Strains, Phase IV (KMG-IV): sequencing the most valuable type-strain genomes for metagenomic binning, comparative biology and taxonomic classification.</title>
        <authorList>
            <person name="Goeker M."/>
        </authorList>
    </citation>
    <scope>NUCLEOTIDE SEQUENCE [LARGE SCALE GENOMIC DNA]</scope>
    <source>
        <strain evidence="4 5">DSM 103792</strain>
    </source>
</reference>
<dbReference type="InterPro" id="IPR008978">
    <property type="entry name" value="HSP20-like_chaperone"/>
</dbReference>
<organism evidence="4 5">
    <name type="scientific">Permianibacter aggregans</name>
    <dbReference type="NCBI Taxonomy" id="1510150"/>
    <lineage>
        <taxon>Bacteria</taxon>
        <taxon>Pseudomonadati</taxon>
        <taxon>Pseudomonadota</taxon>
        <taxon>Gammaproteobacteria</taxon>
        <taxon>Pseudomonadales</taxon>
        <taxon>Pseudomonadaceae</taxon>
        <taxon>Permianibacter</taxon>
    </lineage>
</organism>
<protein>
    <submittedName>
        <fullName evidence="4">Heat shock protein Hsp20</fullName>
    </submittedName>
</protein>
<dbReference type="Proteomes" id="UP000295375">
    <property type="component" value="Unassembled WGS sequence"/>
</dbReference>
<dbReference type="OrthoDB" id="9792695at2"/>
<evidence type="ECO:0000313" key="5">
    <source>
        <dbReference type="Proteomes" id="UP000295375"/>
    </source>
</evidence>
<sequence length="149" mass="17281">MNLTRYNPWSMFDSLQRDINRAFERRSRFSEDDSGELLSSAWIPSVDVKDEERQVVLYADVPGIDPKDIHVESNNGVLTIKGERKFEKEFNEKDFHRIERSYGTFFRQFSLPDNVSGDDISAKYNNGVLEVRMPKKKASEARRISVQGS</sequence>